<feature type="transmembrane region" description="Helical" evidence="1">
    <location>
        <begin position="64"/>
        <end position="83"/>
    </location>
</feature>
<dbReference type="GO" id="GO:0016020">
    <property type="term" value="C:membrane"/>
    <property type="evidence" value="ECO:0007669"/>
    <property type="project" value="InterPro"/>
</dbReference>
<feature type="transmembrane region" description="Helical" evidence="1">
    <location>
        <begin position="120"/>
        <end position="139"/>
    </location>
</feature>
<dbReference type="SUPFAM" id="SSF103481">
    <property type="entry name" value="Multidrug resistance efflux transporter EmrE"/>
    <property type="match status" value="1"/>
</dbReference>
<evidence type="ECO:0000313" key="3">
    <source>
        <dbReference type="EMBL" id="OGY34686.1"/>
    </source>
</evidence>
<feature type="transmembrane region" description="Helical" evidence="1">
    <location>
        <begin position="32"/>
        <end position="52"/>
    </location>
</feature>
<feature type="transmembrane region" description="Helical" evidence="1">
    <location>
        <begin position="6"/>
        <end position="25"/>
    </location>
</feature>
<evidence type="ECO:0000259" key="2">
    <source>
        <dbReference type="Pfam" id="PF00892"/>
    </source>
</evidence>
<dbReference type="PANTHER" id="PTHR22911">
    <property type="entry name" value="ACYL-MALONYL CONDENSING ENZYME-RELATED"/>
    <property type="match status" value="1"/>
</dbReference>
<dbReference type="FunFam" id="1.10.3730.20:FF:000009">
    <property type="entry name" value="EamA family transporter"/>
    <property type="match status" value="1"/>
</dbReference>
<dbReference type="InterPro" id="IPR037185">
    <property type="entry name" value="EmrE-like"/>
</dbReference>
<feature type="transmembrane region" description="Helical" evidence="1">
    <location>
        <begin position="95"/>
        <end position="114"/>
    </location>
</feature>
<keyword evidence="1" id="KW-0472">Membrane</keyword>
<evidence type="ECO:0000313" key="4">
    <source>
        <dbReference type="Proteomes" id="UP000177528"/>
    </source>
</evidence>
<reference evidence="3 4" key="1">
    <citation type="journal article" date="2016" name="Nat. Commun.">
        <title>Thousands of microbial genomes shed light on interconnected biogeochemical processes in an aquifer system.</title>
        <authorList>
            <person name="Anantharaman K."/>
            <person name="Brown C.T."/>
            <person name="Hug L.A."/>
            <person name="Sharon I."/>
            <person name="Castelle C.J."/>
            <person name="Probst A.J."/>
            <person name="Thomas B.C."/>
            <person name="Singh A."/>
            <person name="Wilkins M.J."/>
            <person name="Karaoz U."/>
            <person name="Brodie E.L."/>
            <person name="Williams K.H."/>
            <person name="Hubbard S.S."/>
            <person name="Banfield J.F."/>
        </authorList>
    </citation>
    <scope>NUCLEOTIDE SEQUENCE [LARGE SCALE GENOMIC DNA]</scope>
</reference>
<comment type="caution">
    <text evidence="3">The sequence shown here is derived from an EMBL/GenBank/DDBJ whole genome shotgun (WGS) entry which is preliminary data.</text>
</comment>
<evidence type="ECO:0000256" key="1">
    <source>
        <dbReference type="SAM" id="Phobius"/>
    </source>
</evidence>
<sequence length="140" mass="14940">MNWIIYAIASAFFASLVAIFGKIGIKGVDSNLAVAIRTVVIVGFAWVIVWFQGNVGDIAKISKYSMTFIILSAIATGLSWLFYYKALQLGEASRVAPIDKLSVALTIILAFVFLSEKPTVGNVLGGILVTAGVLVSVLIK</sequence>
<keyword evidence="1" id="KW-1133">Transmembrane helix</keyword>
<dbReference type="Pfam" id="PF00892">
    <property type="entry name" value="EamA"/>
    <property type="match status" value="1"/>
</dbReference>
<accession>A0A1G1X3U3</accession>
<dbReference type="EMBL" id="MHHR01000011">
    <property type="protein sequence ID" value="OGY34686.1"/>
    <property type="molecule type" value="Genomic_DNA"/>
</dbReference>
<dbReference type="Gene3D" id="1.10.3730.20">
    <property type="match status" value="1"/>
</dbReference>
<keyword evidence="1" id="KW-0812">Transmembrane</keyword>
<name>A0A1G1X3U3_9BACT</name>
<dbReference type="PANTHER" id="PTHR22911:SF137">
    <property type="entry name" value="SOLUTE CARRIER FAMILY 35 MEMBER G2-RELATED"/>
    <property type="match status" value="1"/>
</dbReference>
<dbReference type="Proteomes" id="UP000177528">
    <property type="component" value="Unassembled WGS sequence"/>
</dbReference>
<dbReference type="InterPro" id="IPR000620">
    <property type="entry name" value="EamA_dom"/>
</dbReference>
<organism evidence="3 4">
    <name type="scientific">Candidatus Andersenbacteria bacterium RIFCSPHIGHO2_12_FULL_45_11</name>
    <dbReference type="NCBI Taxonomy" id="1797281"/>
    <lineage>
        <taxon>Bacteria</taxon>
        <taxon>Candidatus Anderseniibacteriota</taxon>
    </lineage>
</organism>
<proteinExistence type="predicted"/>
<feature type="domain" description="EamA" evidence="2">
    <location>
        <begin position="2"/>
        <end position="137"/>
    </location>
</feature>
<gene>
    <name evidence="3" type="ORF">A3D99_05105</name>
</gene>
<dbReference type="AlphaFoldDB" id="A0A1G1X3U3"/>
<protein>
    <recommendedName>
        <fullName evidence="2">EamA domain-containing protein</fullName>
    </recommendedName>
</protein>